<organism evidence="2 3">
    <name type="scientific">Coleophoma crateriformis</name>
    <dbReference type="NCBI Taxonomy" id="565419"/>
    <lineage>
        <taxon>Eukaryota</taxon>
        <taxon>Fungi</taxon>
        <taxon>Dikarya</taxon>
        <taxon>Ascomycota</taxon>
        <taxon>Pezizomycotina</taxon>
        <taxon>Leotiomycetes</taxon>
        <taxon>Helotiales</taxon>
        <taxon>Dermateaceae</taxon>
        <taxon>Coleophoma</taxon>
    </lineage>
</organism>
<protein>
    <submittedName>
        <fullName evidence="2">Uncharacterized protein</fullName>
    </submittedName>
</protein>
<feature type="region of interest" description="Disordered" evidence="1">
    <location>
        <begin position="32"/>
        <end position="51"/>
    </location>
</feature>
<keyword evidence="3" id="KW-1185">Reference proteome</keyword>
<evidence type="ECO:0000313" key="2">
    <source>
        <dbReference type="EMBL" id="RDW85614.1"/>
    </source>
</evidence>
<dbReference type="AlphaFoldDB" id="A0A3D8SHH9"/>
<evidence type="ECO:0000313" key="3">
    <source>
        <dbReference type="Proteomes" id="UP000256328"/>
    </source>
</evidence>
<dbReference type="OrthoDB" id="5201563at2759"/>
<sequence length="115" mass="12693">MSTTTVTAEQLSDVLQDYQIHLTGGESIPVQQSHSAVVGNPANWPTDRNRIPPYRPINRHLDMEQRPLGSNAFENAFLFAMFSGVVANASIAKFWGKTLGPVFPGLFKYSIGGEW</sequence>
<gene>
    <name evidence="2" type="ORF">BP5796_03939</name>
</gene>
<name>A0A3D8SHH9_9HELO</name>
<accession>A0A3D8SHH9</accession>
<reference evidence="2 3" key="1">
    <citation type="journal article" date="2018" name="IMA Fungus">
        <title>IMA Genome-F 9: Draft genome sequence of Annulohypoxylon stygium, Aspergillus mulundensis, Berkeleyomyces basicola (syn. Thielaviopsis basicola), Ceratocystis smalleyi, two Cercospora beticola strains, Coleophoma cylindrospora, Fusarium fracticaudum, Phialophora cf. hyalina, and Morchella septimelata.</title>
        <authorList>
            <person name="Wingfield B.D."/>
            <person name="Bills G.F."/>
            <person name="Dong Y."/>
            <person name="Huang W."/>
            <person name="Nel W.J."/>
            <person name="Swalarsk-Parry B.S."/>
            <person name="Vaghefi N."/>
            <person name="Wilken P.M."/>
            <person name="An Z."/>
            <person name="de Beer Z.W."/>
            <person name="De Vos L."/>
            <person name="Chen L."/>
            <person name="Duong T.A."/>
            <person name="Gao Y."/>
            <person name="Hammerbacher A."/>
            <person name="Kikkert J.R."/>
            <person name="Li Y."/>
            <person name="Li H."/>
            <person name="Li K."/>
            <person name="Li Q."/>
            <person name="Liu X."/>
            <person name="Ma X."/>
            <person name="Naidoo K."/>
            <person name="Pethybridge S.J."/>
            <person name="Sun J."/>
            <person name="Steenkamp E.T."/>
            <person name="van der Nest M.A."/>
            <person name="van Wyk S."/>
            <person name="Wingfield M.J."/>
            <person name="Xiong C."/>
            <person name="Yue Q."/>
            <person name="Zhang X."/>
        </authorList>
    </citation>
    <scope>NUCLEOTIDE SEQUENCE [LARGE SCALE GENOMIC DNA]</scope>
    <source>
        <strain evidence="2 3">BP5796</strain>
    </source>
</reference>
<dbReference type="Proteomes" id="UP000256328">
    <property type="component" value="Unassembled WGS sequence"/>
</dbReference>
<proteinExistence type="predicted"/>
<comment type="caution">
    <text evidence="2">The sequence shown here is derived from an EMBL/GenBank/DDBJ whole genome shotgun (WGS) entry which is preliminary data.</text>
</comment>
<dbReference type="EMBL" id="PDLN01000005">
    <property type="protein sequence ID" value="RDW85614.1"/>
    <property type="molecule type" value="Genomic_DNA"/>
</dbReference>
<evidence type="ECO:0000256" key="1">
    <source>
        <dbReference type="SAM" id="MobiDB-lite"/>
    </source>
</evidence>